<name>A0A225DJT9_9BACT</name>
<dbReference type="InterPro" id="IPR013783">
    <property type="entry name" value="Ig-like_fold"/>
</dbReference>
<proteinExistence type="predicted"/>
<sequence length="798" mass="84267">MPRGAQRGTDAVLLFNGGRLADVQEVLPYYPGIAVKKFEVVSDAQLKVTVTVAADCRLGEHAFRVRTATGVSDLRTFWVGALPSVDERELNSQFESPQPITLNTTVHGVIDNEDVDYFVVECKKGQRLAVEIEGLRLGEQFWDPYVAILDAKRFELATSDDSSLLGQDAGCAIVVPADGKYVVQVRESAYGGNGGCHYRLHVGTFPRPTAVVPAGGKPGEELEVRFVGDPAGEIKQKIKLPAAADAQFRVHCQTPDGISPTGFKFRVADLPGVVESGANITSQAATPGTAPGAFHGVVSKPGETKYFKFAAKKGQVFDIHCYARRLGSPLDPVMYVGHANNGAVIAANDDAVGPDSYIRFTAPEDKEYLVWVHDHLKKGAPDYFFRIELSPVAASTSTGIPKVDGNNVSNQDRQVVAVPKGNRFATMVNVNRADWGGPAVVGFDALPAGLAFAAEPVEPGLAAVPVVFEAKADAPTGGRLADLRATPADPKVAAATSTNLDVNFCIGLNNTPFHRLYTDRLAIAVTDAAPYSIEVIEPKAPVLQNGSMNLKVVAKRAAGFKGPITVFPLFTPPGMGIQGSAVIPENATETVLPMNAAGNAAARKWKTAVTAVGDAGKGPVWVSSQLFTLEVAPPFVALAQERAAVEQGKVTPVFCKVTVATPFQGEAVVRLLGLPAKATTPELKITKDTKDVTFNVTTEAGTPAGKHGLFCQVVITHNGESLAQSAGGNELRVDVPLSPKPAAVAAKPATPAPAQPAAPAQPKRLSRLEQLRLDQEEREKAAKAGQPAPAPKADAPKK</sequence>
<gene>
    <name evidence="2" type="ORF">FRUB_03799</name>
</gene>
<dbReference type="EMBL" id="NIDE01000005">
    <property type="protein sequence ID" value="OWK41721.1"/>
    <property type="molecule type" value="Genomic_DNA"/>
</dbReference>
<feature type="compositionally biased region" description="Basic and acidic residues" evidence="1">
    <location>
        <begin position="766"/>
        <end position="782"/>
    </location>
</feature>
<dbReference type="Proteomes" id="UP000214646">
    <property type="component" value="Unassembled WGS sequence"/>
</dbReference>
<comment type="caution">
    <text evidence="2">The sequence shown here is derived from an EMBL/GenBank/DDBJ whole genome shotgun (WGS) entry which is preliminary data.</text>
</comment>
<dbReference type="Gene3D" id="2.60.40.10">
    <property type="entry name" value="Immunoglobulins"/>
    <property type="match status" value="1"/>
</dbReference>
<evidence type="ECO:0000256" key="1">
    <source>
        <dbReference type="SAM" id="MobiDB-lite"/>
    </source>
</evidence>
<dbReference type="Gene3D" id="2.60.120.380">
    <property type="match status" value="2"/>
</dbReference>
<dbReference type="AlphaFoldDB" id="A0A225DJT9"/>
<evidence type="ECO:0000313" key="3">
    <source>
        <dbReference type="Proteomes" id="UP000214646"/>
    </source>
</evidence>
<feature type="compositionally biased region" description="Low complexity" evidence="1">
    <location>
        <begin position="783"/>
        <end position="798"/>
    </location>
</feature>
<evidence type="ECO:0000313" key="2">
    <source>
        <dbReference type="EMBL" id="OWK41721.1"/>
    </source>
</evidence>
<organism evidence="2 3">
    <name type="scientific">Fimbriiglobus ruber</name>
    <dbReference type="NCBI Taxonomy" id="1908690"/>
    <lineage>
        <taxon>Bacteria</taxon>
        <taxon>Pseudomonadati</taxon>
        <taxon>Planctomycetota</taxon>
        <taxon>Planctomycetia</taxon>
        <taxon>Gemmatales</taxon>
        <taxon>Gemmataceae</taxon>
        <taxon>Fimbriiglobus</taxon>
    </lineage>
</organism>
<protein>
    <submittedName>
        <fullName evidence="2">Putative serine proteinase, subtilase family</fullName>
    </submittedName>
</protein>
<reference evidence="3" key="1">
    <citation type="submission" date="2017-06" db="EMBL/GenBank/DDBJ databases">
        <title>Genome analysis of Fimbriiglobus ruber SP5, the first member of the order Planctomycetales with confirmed chitinolytic capability.</title>
        <authorList>
            <person name="Ravin N.V."/>
            <person name="Rakitin A.L."/>
            <person name="Ivanova A.A."/>
            <person name="Beletsky A.V."/>
            <person name="Kulichevskaya I.S."/>
            <person name="Mardanov A.V."/>
            <person name="Dedysh S.N."/>
        </authorList>
    </citation>
    <scope>NUCLEOTIDE SEQUENCE [LARGE SCALE GENOMIC DNA]</scope>
    <source>
        <strain evidence="3">SP5</strain>
    </source>
</reference>
<keyword evidence="3" id="KW-1185">Reference proteome</keyword>
<accession>A0A225DJT9</accession>
<feature type="region of interest" description="Disordered" evidence="1">
    <location>
        <begin position="742"/>
        <end position="798"/>
    </location>
</feature>